<accession>A0A0F9TEU4</accession>
<dbReference type="EMBL" id="LAZR01001731">
    <property type="protein sequence ID" value="KKN39998.1"/>
    <property type="molecule type" value="Genomic_DNA"/>
</dbReference>
<comment type="caution">
    <text evidence="2">The sequence shown here is derived from an EMBL/GenBank/DDBJ whole genome shotgun (WGS) entry which is preliminary data.</text>
</comment>
<feature type="domain" description="DOD-type homing endonuclease" evidence="1">
    <location>
        <begin position="1"/>
        <end position="56"/>
    </location>
</feature>
<dbReference type="SUPFAM" id="SSF55608">
    <property type="entry name" value="Homing endonucleases"/>
    <property type="match status" value="1"/>
</dbReference>
<dbReference type="AlphaFoldDB" id="A0A0F9TEU4"/>
<name>A0A0F9TEU4_9ZZZZ</name>
<dbReference type="InterPro" id="IPR004860">
    <property type="entry name" value="LAGLIDADG_dom"/>
</dbReference>
<proteinExistence type="predicted"/>
<protein>
    <recommendedName>
        <fullName evidence="1">DOD-type homing endonuclease domain-containing protein</fullName>
    </recommendedName>
</protein>
<dbReference type="InterPro" id="IPR027434">
    <property type="entry name" value="Homing_endonucl"/>
</dbReference>
<dbReference type="GO" id="GO:0004519">
    <property type="term" value="F:endonuclease activity"/>
    <property type="evidence" value="ECO:0007669"/>
    <property type="project" value="InterPro"/>
</dbReference>
<evidence type="ECO:0000313" key="2">
    <source>
        <dbReference type="EMBL" id="KKN39998.1"/>
    </source>
</evidence>
<organism evidence="2">
    <name type="scientific">marine sediment metagenome</name>
    <dbReference type="NCBI Taxonomy" id="412755"/>
    <lineage>
        <taxon>unclassified sequences</taxon>
        <taxon>metagenomes</taxon>
        <taxon>ecological metagenomes</taxon>
    </lineage>
</organism>
<gene>
    <name evidence="2" type="ORF">LCGC14_0737690</name>
</gene>
<dbReference type="Gene3D" id="3.10.28.10">
    <property type="entry name" value="Homing endonucleases"/>
    <property type="match status" value="1"/>
</dbReference>
<sequence>MNWSYIAGFFDGEGNFHIGRIKMNSGKIAHYLQIRFYNSNKELLERIKKFLGYGWIFTRTREKEGWSDIVVLPLRDFERRCEKG</sequence>
<reference evidence="2" key="1">
    <citation type="journal article" date="2015" name="Nature">
        <title>Complex archaea that bridge the gap between prokaryotes and eukaryotes.</title>
        <authorList>
            <person name="Spang A."/>
            <person name="Saw J.H."/>
            <person name="Jorgensen S.L."/>
            <person name="Zaremba-Niedzwiedzka K."/>
            <person name="Martijn J."/>
            <person name="Lind A.E."/>
            <person name="van Eijk R."/>
            <person name="Schleper C."/>
            <person name="Guy L."/>
            <person name="Ettema T.J."/>
        </authorList>
    </citation>
    <scope>NUCLEOTIDE SEQUENCE</scope>
</reference>
<dbReference type="Pfam" id="PF00961">
    <property type="entry name" value="LAGLIDADG_1"/>
    <property type="match status" value="1"/>
</dbReference>
<evidence type="ECO:0000259" key="1">
    <source>
        <dbReference type="PROSITE" id="PS50819"/>
    </source>
</evidence>
<dbReference type="PROSITE" id="PS50819">
    <property type="entry name" value="INTEIN_ENDONUCLEASE"/>
    <property type="match status" value="1"/>
</dbReference>
<dbReference type="InterPro" id="IPR004042">
    <property type="entry name" value="Intein_endonuc_central"/>
</dbReference>